<dbReference type="InterPro" id="IPR049453">
    <property type="entry name" value="Memb_transporter_dom"/>
</dbReference>
<accession>A0A163Z1F8</accession>
<name>A0A163Z1F8_9MYCO</name>
<evidence type="ECO:0000256" key="1">
    <source>
        <dbReference type="ARBA" id="ARBA00004141"/>
    </source>
</evidence>
<feature type="transmembrane region" description="Helical" evidence="5">
    <location>
        <begin position="153"/>
        <end position="170"/>
    </location>
</feature>
<dbReference type="Proteomes" id="UP000077342">
    <property type="component" value="Unassembled WGS sequence"/>
</dbReference>
<keyword evidence="3 5" id="KW-1133">Transmembrane helix</keyword>
<comment type="caution">
    <text evidence="7">The sequence shown here is derived from an EMBL/GenBank/DDBJ whole genome shotgun (WGS) entry which is preliminary data.</text>
</comment>
<feature type="domain" description="Integral membrane bound transporter" evidence="6">
    <location>
        <begin position="37"/>
        <end position="163"/>
    </location>
</feature>
<keyword evidence="2 5" id="KW-0812">Transmembrane</keyword>
<proteinExistence type="predicted"/>
<evidence type="ECO:0000259" key="6">
    <source>
        <dbReference type="Pfam" id="PF13515"/>
    </source>
</evidence>
<feature type="transmembrane region" description="Helical" evidence="5">
    <location>
        <begin position="130"/>
        <end position="147"/>
    </location>
</feature>
<evidence type="ECO:0000256" key="4">
    <source>
        <dbReference type="ARBA" id="ARBA00023136"/>
    </source>
</evidence>
<dbReference type="AlphaFoldDB" id="A0A163Z1F8"/>
<sequence>MRTSRLALVADGGPAAVQRLRAVVWPITQTSVAAGLAWYLTHDLLHHRQPFFAPISAVVCMSATNVLRARRAAQMIIGVALGIVLGAGVHALLGTGPTTMTVAVFVALCVAVLSGRGFIAQGLMFVNQTAVSSVLVLVFADTAGVVAERLFDAVIGGGLALVFAVLLFPPDPVQILCDARADVLAALHDTLVEVADVLDDPSSAAADWPMSAFDRLHDQLSRLGEARTTAVVATRAPRRWTARNTSLVIEQQSARLAMLVSGVLQLSRAVTRLHQGQVPRPLHIALTELAAGMALADNEPAAASAHATAARDRAGELEAGARDKNQVVLADIVCACADDLQELIDLPSPRR</sequence>
<organism evidence="7 8">
    <name type="scientific">Mycobacterium ostraviense</name>
    <dbReference type="NCBI Taxonomy" id="2738409"/>
    <lineage>
        <taxon>Bacteria</taxon>
        <taxon>Bacillati</taxon>
        <taxon>Actinomycetota</taxon>
        <taxon>Actinomycetes</taxon>
        <taxon>Mycobacteriales</taxon>
        <taxon>Mycobacteriaceae</taxon>
        <taxon>Mycobacterium</taxon>
    </lineage>
</organism>
<comment type="subcellular location">
    <subcellularLocation>
        <location evidence="1">Membrane</location>
        <topology evidence="1">Multi-pass membrane protein</topology>
    </subcellularLocation>
</comment>
<evidence type="ECO:0000313" key="8">
    <source>
        <dbReference type="Proteomes" id="UP000077342"/>
    </source>
</evidence>
<evidence type="ECO:0000256" key="3">
    <source>
        <dbReference type="ARBA" id="ARBA00022989"/>
    </source>
</evidence>
<gene>
    <name evidence="7" type="ORF">A4G28_24145</name>
</gene>
<reference evidence="8" key="1">
    <citation type="submission" date="2016-04" db="EMBL/GenBank/DDBJ databases">
        <authorList>
            <person name="Strapagiel D."/>
            <person name="Borowka P."/>
            <person name="Marciniak B."/>
            <person name="Bakula Z."/>
            <person name="Van Ingen J."/>
            <person name="Safianowska A."/>
            <person name="Dziadek J."/>
            <person name="Jagielski T."/>
        </authorList>
    </citation>
    <scope>NUCLEOTIDE SEQUENCE [LARGE SCALE GENOMIC DNA]</scope>
    <source>
        <strain evidence="8">1010001458</strain>
    </source>
</reference>
<dbReference type="Pfam" id="PF13515">
    <property type="entry name" value="FUSC_2"/>
    <property type="match status" value="1"/>
</dbReference>
<evidence type="ECO:0000256" key="5">
    <source>
        <dbReference type="SAM" id="Phobius"/>
    </source>
</evidence>
<keyword evidence="8" id="KW-1185">Reference proteome</keyword>
<dbReference type="RefSeq" id="WP_075511478.1">
    <property type="nucleotide sequence ID" value="NZ_CP089224.1"/>
</dbReference>
<feature type="transmembrane region" description="Helical" evidence="5">
    <location>
        <begin position="99"/>
        <end position="118"/>
    </location>
</feature>
<protein>
    <recommendedName>
        <fullName evidence="6">Integral membrane bound transporter domain-containing protein</fullName>
    </recommendedName>
</protein>
<evidence type="ECO:0000313" key="7">
    <source>
        <dbReference type="EMBL" id="KZS61082.1"/>
    </source>
</evidence>
<evidence type="ECO:0000256" key="2">
    <source>
        <dbReference type="ARBA" id="ARBA00022692"/>
    </source>
</evidence>
<dbReference type="EMBL" id="LWCI01000120">
    <property type="protein sequence ID" value="KZS61082.1"/>
    <property type="molecule type" value="Genomic_DNA"/>
</dbReference>
<feature type="transmembrane region" description="Helical" evidence="5">
    <location>
        <begin position="20"/>
        <end position="39"/>
    </location>
</feature>
<dbReference type="GO" id="GO:0016020">
    <property type="term" value="C:membrane"/>
    <property type="evidence" value="ECO:0007669"/>
    <property type="project" value="UniProtKB-SubCell"/>
</dbReference>
<keyword evidence="4 5" id="KW-0472">Membrane</keyword>
<feature type="transmembrane region" description="Helical" evidence="5">
    <location>
        <begin position="75"/>
        <end position="93"/>
    </location>
</feature>